<organism evidence="7 8">
    <name type="scientific">Microvirga lupini</name>
    <dbReference type="NCBI Taxonomy" id="420324"/>
    <lineage>
        <taxon>Bacteria</taxon>
        <taxon>Pseudomonadati</taxon>
        <taxon>Pseudomonadota</taxon>
        <taxon>Alphaproteobacteria</taxon>
        <taxon>Hyphomicrobiales</taxon>
        <taxon>Methylobacteriaceae</taxon>
        <taxon>Microvirga</taxon>
    </lineage>
</organism>
<accession>A0A7W4YV48</accession>
<evidence type="ECO:0000256" key="6">
    <source>
        <dbReference type="SAM" id="Phobius"/>
    </source>
</evidence>
<feature type="transmembrane region" description="Helical" evidence="6">
    <location>
        <begin position="110"/>
        <end position="134"/>
    </location>
</feature>
<dbReference type="GO" id="GO:0005886">
    <property type="term" value="C:plasma membrane"/>
    <property type="evidence" value="ECO:0007669"/>
    <property type="project" value="UniProtKB-SubCell"/>
</dbReference>
<dbReference type="AlphaFoldDB" id="A0A7W4YV48"/>
<keyword evidence="4 6" id="KW-1133">Transmembrane helix</keyword>
<dbReference type="EMBL" id="JACHWB010000001">
    <property type="protein sequence ID" value="MBB3018052.1"/>
    <property type="molecule type" value="Genomic_DNA"/>
</dbReference>
<feature type="transmembrane region" description="Helical" evidence="6">
    <location>
        <begin position="68"/>
        <end position="89"/>
    </location>
</feature>
<evidence type="ECO:0000256" key="2">
    <source>
        <dbReference type="ARBA" id="ARBA00022475"/>
    </source>
</evidence>
<evidence type="ECO:0000256" key="1">
    <source>
        <dbReference type="ARBA" id="ARBA00004651"/>
    </source>
</evidence>
<evidence type="ECO:0000313" key="8">
    <source>
        <dbReference type="Proteomes" id="UP000532010"/>
    </source>
</evidence>
<dbReference type="Proteomes" id="UP000532010">
    <property type="component" value="Unassembled WGS sequence"/>
</dbReference>
<evidence type="ECO:0000313" key="7">
    <source>
        <dbReference type="EMBL" id="MBB3018052.1"/>
    </source>
</evidence>
<name>A0A7W4YV48_9HYPH</name>
<dbReference type="Pfam" id="PF01810">
    <property type="entry name" value="LysE"/>
    <property type="match status" value="1"/>
</dbReference>
<keyword evidence="2" id="KW-1003">Cell membrane</keyword>
<protein>
    <submittedName>
        <fullName evidence="7">Threonine/homoserine/homoserine lactone efflux protein</fullName>
    </submittedName>
</protein>
<sequence>MTGVSLASFVAGMGVGLTVAVPIGPMGLLCIQRTLAFGLEAGFATGLGAATVHLALGTMTAFGFGAVLLAWTGSQIFSFVSAGLLFWFAARIMRCSVPVGPAPSQREGWLRFYGSAILFGVSNPLAILLFAAALPVFAEGSDAEAAPLLVAGVFLGSIAWWICLATTISLIRNRLSSRIIGITTRASGLMLAGLGAFTMANAFGLELP</sequence>
<dbReference type="GO" id="GO:0015171">
    <property type="term" value="F:amino acid transmembrane transporter activity"/>
    <property type="evidence" value="ECO:0007669"/>
    <property type="project" value="TreeGrafter"/>
</dbReference>
<feature type="transmembrane region" description="Helical" evidence="6">
    <location>
        <begin position="43"/>
        <end position="62"/>
    </location>
</feature>
<feature type="transmembrane region" description="Helical" evidence="6">
    <location>
        <begin position="146"/>
        <end position="170"/>
    </location>
</feature>
<keyword evidence="5 6" id="KW-0472">Membrane</keyword>
<comment type="subcellular location">
    <subcellularLocation>
        <location evidence="1">Cell membrane</location>
        <topology evidence="1">Multi-pass membrane protein</topology>
    </subcellularLocation>
</comment>
<evidence type="ECO:0000256" key="5">
    <source>
        <dbReference type="ARBA" id="ARBA00023136"/>
    </source>
</evidence>
<keyword evidence="8" id="KW-1185">Reference proteome</keyword>
<gene>
    <name evidence="7" type="ORF">FHR70_001092</name>
</gene>
<evidence type="ECO:0000256" key="4">
    <source>
        <dbReference type="ARBA" id="ARBA00022989"/>
    </source>
</evidence>
<proteinExistence type="predicted"/>
<feature type="transmembrane region" description="Helical" evidence="6">
    <location>
        <begin position="6"/>
        <end position="31"/>
    </location>
</feature>
<dbReference type="RefSeq" id="WP_183447834.1">
    <property type="nucleotide sequence ID" value="NZ_JACHWB010000001.1"/>
</dbReference>
<dbReference type="PANTHER" id="PTHR30086:SF20">
    <property type="entry name" value="ARGININE EXPORTER PROTEIN ARGO-RELATED"/>
    <property type="match status" value="1"/>
</dbReference>
<dbReference type="InterPro" id="IPR001123">
    <property type="entry name" value="LeuE-type"/>
</dbReference>
<evidence type="ECO:0000256" key="3">
    <source>
        <dbReference type="ARBA" id="ARBA00022692"/>
    </source>
</evidence>
<comment type="caution">
    <text evidence="7">The sequence shown here is derived from an EMBL/GenBank/DDBJ whole genome shotgun (WGS) entry which is preliminary data.</text>
</comment>
<reference evidence="7 8" key="1">
    <citation type="submission" date="2020-08" db="EMBL/GenBank/DDBJ databases">
        <title>The Agave Microbiome: Exploring the role of microbial communities in plant adaptations to desert environments.</title>
        <authorList>
            <person name="Partida-Martinez L.P."/>
        </authorList>
    </citation>
    <scope>NUCLEOTIDE SEQUENCE [LARGE SCALE GENOMIC DNA]</scope>
    <source>
        <strain evidence="7 8">AT3.9</strain>
    </source>
</reference>
<feature type="transmembrane region" description="Helical" evidence="6">
    <location>
        <begin position="182"/>
        <end position="203"/>
    </location>
</feature>
<keyword evidence="3 6" id="KW-0812">Transmembrane</keyword>
<dbReference type="PANTHER" id="PTHR30086">
    <property type="entry name" value="ARGININE EXPORTER PROTEIN ARGO"/>
    <property type="match status" value="1"/>
</dbReference>